<accession>A0A417Y704</accession>
<evidence type="ECO:0000256" key="2">
    <source>
        <dbReference type="ARBA" id="ARBA00023136"/>
    </source>
</evidence>
<feature type="region of interest" description="Disordered" evidence="3">
    <location>
        <begin position="1"/>
        <end position="26"/>
    </location>
</feature>
<evidence type="ECO:0000313" key="4">
    <source>
        <dbReference type="EMBL" id="RHW28508.1"/>
    </source>
</evidence>
<dbReference type="GO" id="GO:0016020">
    <property type="term" value="C:membrane"/>
    <property type="evidence" value="ECO:0007669"/>
    <property type="project" value="UniProtKB-SubCell"/>
</dbReference>
<organism evidence="4 5">
    <name type="scientific">Nocardioides immobilis</name>
    <dbReference type="NCBI Taxonomy" id="2049295"/>
    <lineage>
        <taxon>Bacteria</taxon>
        <taxon>Bacillati</taxon>
        <taxon>Actinomycetota</taxon>
        <taxon>Actinomycetes</taxon>
        <taxon>Propionibacteriales</taxon>
        <taxon>Nocardioidaceae</taxon>
        <taxon>Nocardioides</taxon>
    </lineage>
</organism>
<gene>
    <name evidence="4" type="ORF">D0Z08_01130</name>
</gene>
<comment type="caution">
    <text evidence="4">The sequence shown here is derived from an EMBL/GenBank/DDBJ whole genome shotgun (WGS) entry which is preliminary data.</text>
</comment>
<protein>
    <recommendedName>
        <fullName evidence="6">DUF4440 domain-containing protein</fullName>
    </recommendedName>
</protein>
<evidence type="ECO:0000256" key="3">
    <source>
        <dbReference type="SAM" id="MobiDB-lite"/>
    </source>
</evidence>
<dbReference type="PANTHER" id="PTHR37042:SF4">
    <property type="entry name" value="OUTER MEMBRANE PROTEIN RV1973"/>
    <property type="match status" value="1"/>
</dbReference>
<sequence>MAGWAPWKPTSPPAGSASTAAAQARDEAAEAATDALLAFNTIDHARMDETIQRWLEVSGGELRQQVRKDRAGIRARAVRTAADTSATVLETAISSFDHGAGRATVLGVLEVRTQPARGEPTVRVVRFRVLVQHLGSAWKVTFLEALRVPA</sequence>
<reference evidence="4 5" key="1">
    <citation type="submission" date="2018-09" db="EMBL/GenBank/DDBJ databases">
        <title>Genome sequencing of Nocardioides immobilis CCTCC AB 2017083 for comparison to Nocardioides silvaticus.</title>
        <authorList>
            <person name="Li C."/>
            <person name="Wang G."/>
        </authorList>
    </citation>
    <scope>NUCLEOTIDE SEQUENCE [LARGE SCALE GENOMIC DNA]</scope>
    <source>
        <strain evidence="4 5">CCTCC AB 2017083</strain>
    </source>
</reference>
<dbReference type="Proteomes" id="UP000283644">
    <property type="component" value="Unassembled WGS sequence"/>
</dbReference>
<dbReference type="OrthoDB" id="3472661at2"/>
<proteinExistence type="predicted"/>
<keyword evidence="5" id="KW-1185">Reference proteome</keyword>
<evidence type="ECO:0000256" key="1">
    <source>
        <dbReference type="ARBA" id="ARBA00004370"/>
    </source>
</evidence>
<name>A0A417Y704_9ACTN</name>
<dbReference type="PANTHER" id="PTHR37042">
    <property type="entry name" value="OUTER MEMBRANE PROTEIN RV1973"/>
    <property type="match status" value="1"/>
</dbReference>
<comment type="subcellular location">
    <subcellularLocation>
        <location evidence="1">Membrane</location>
    </subcellularLocation>
</comment>
<dbReference type="AlphaFoldDB" id="A0A417Y704"/>
<dbReference type="RefSeq" id="WP_118921825.1">
    <property type="nucleotide sequence ID" value="NZ_QXGH01000009.1"/>
</dbReference>
<evidence type="ECO:0008006" key="6">
    <source>
        <dbReference type="Google" id="ProtNLM"/>
    </source>
</evidence>
<dbReference type="EMBL" id="QXGH01000009">
    <property type="protein sequence ID" value="RHW28508.1"/>
    <property type="molecule type" value="Genomic_DNA"/>
</dbReference>
<feature type="compositionally biased region" description="Low complexity" evidence="3">
    <location>
        <begin position="14"/>
        <end position="23"/>
    </location>
</feature>
<keyword evidence="2" id="KW-0472">Membrane</keyword>
<evidence type="ECO:0000313" key="5">
    <source>
        <dbReference type="Proteomes" id="UP000283644"/>
    </source>
</evidence>